<evidence type="ECO:0000313" key="9">
    <source>
        <dbReference type="Proteomes" id="UP000660862"/>
    </source>
</evidence>
<dbReference type="AlphaFoldDB" id="A0A917MDG2"/>
<gene>
    <name evidence="8" type="ORF">GCM10007415_34900</name>
</gene>
<dbReference type="EMBL" id="BMER01000004">
    <property type="protein sequence ID" value="GGG96680.1"/>
    <property type="molecule type" value="Genomic_DNA"/>
</dbReference>
<dbReference type="Gene3D" id="1.20.1250.20">
    <property type="entry name" value="MFS general substrate transporter like domains"/>
    <property type="match status" value="2"/>
</dbReference>
<keyword evidence="2" id="KW-1003">Cell membrane</keyword>
<dbReference type="Pfam" id="PF07690">
    <property type="entry name" value="MFS_1"/>
    <property type="match status" value="1"/>
</dbReference>
<feature type="domain" description="Major facilitator superfamily (MFS) profile" evidence="7">
    <location>
        <begin position="9"/>
        <end position="383"/>
    </location>
</feature>
<evidence type="ECO:0000256" key="3">
    <source>
        <dbReference type="ARBA" id="ARBA00022692"/>
    </source>
</evidence>
<dbReference type="GO" id="GO:0005886">
    <property type="term" value="C:plasma membrane"/>
    <property type="evidence" value="ECO:0007669"/>
    <property type="project" value="UniProtKB-SubCell"/>
</dbReference>
<comment type="caution">
    <text evidence="8">The sequence shown here is derived from an EMBL/GenBank/DDBJ whole genome shotgun (WGS) entry which is preliminary data.</text>
</comment>
<dbReference type="InterPro" id="IPR011701">
    <property type="entry name" value="MFS"/>
</dbReference>
<organism evidence="8 9">
    <name type="scientific">Parapedobacter pyrenivorans</name>
    <dbReference type="NCBI Taxonomy" id="1305674"/>
    <lineage>
        <taxon>Bacteria</taxon>
        <taxon>Pseudomonadati</taxon>
        <taxon>Bacteroidota</taxon>
        <taxon>Sphingobacteriia</taxon>
        <taxon>Sphingobacteriales</taxon>
        <taxon>Sphingobacteriaceae</taxon>
        <taxon>Parapedobacter</taxon>
    </lineage>
</organism>
<dbReference type="PANTHER" id="PTHR43702">
    <property type="entry name" value="L-FUCOSE-PROTON SYMPORTER"/>
    <property type="match status" value="1"/>
</dbReference>
<feature type="transmembrane region" description="Helical" evidence="6">
    <location>
        <begin position="359"/>
        <end position="378"/>
    </location>
</feature>
<evidence type="ECO:0000256" key="6">
    <source>
        <dbReference type="SAM" id="Phobius"/>
    </source>
</evidence>
<sequence>MEHKKIRGIHILPVMFGFFVMGFVDIIGLAINYVKQDFDSMTDTVANMLTISCYVWFLILSVPTVMLINKVGRKNTVMLSFFLHVIALGIPVISYDFSYVFVAFAFVGIGNTLLQVALNPLVTDVVSTEKLTGTLTLGQFVKAVCSFLGPILTTWAAGMAYGWKLVFPVYAATSLVALVWLWLTPIQSHKSEASVSFGGTFGLFKDRYIVWFFIGILVLVGVDVGMNATFPKLLMEKSGLQLKEAGLGNSVYFFARTLGAFVGGMLLLRYAEVKFYKYSVFGALVGLLGMFAVDSLWGMLLFVSIFGLGYANLFAIIFSLSMKRMPAKANEVSALLIMGVSGGAVVTPALGIASDQYGTQLAAIAVIACVWFYMVWLIKPVQRTYLSTLSTHGK</sequence>
<keyword evidence="3 6" id="KW-0812">Transmembrane</keyword>
<dbReference type="SUPFAM" id="SSF103473">
    <property type="entry name" value="MFS general substrate transporter"/>
    <property type="match status" value="1"/>
</dbReference>
<feature type="transmembrane region" description="Helical" evidence="6">
    <location>
        <begin position="12"/>
        <end position="34"/>
    </location>
</feature>
<keyword evidence="9" id="KW-1185">Reference proteome</keyword>
<evidence type="ECO:0000313" key="8">
    <source>
        <dbReference type="EMBL" id="GGG96680.1"/>
    </source>
</evidence>
<feature type="transmembrane region" description="Helical" evidence="6">
    <location>
        <begin position="99"/>
        <end position="122"/>
    </location>
</feature>
<evidence type="ECO:0000256" key="2">
    <source>
        <dbReference type="ARBA" id="ARBA00022475"/>
    </source>
</evidence>
<protein>
    <submittedName>
        <fullName evidence="8">MFS transporter</fullName>
    </submittedName>
</protein>
<evidence type="ECO:0000256" key="5">
    <source>
        <dbReference type="ARBA" id="ARBA00023136"/>
    </source>
</evidence>
<feature type="transmembrane region" description="Helical" evidence="6">
    <location>
        <begin position="332"/>
        <end position="353"/>
    </location>
</feature>
<reference evidence="8" key="2">
    <citation type="submission" date="2020-09" db="EMBL/GenBank/DDBJ databases">
        <authorList>
            <person name="Sun Q."/>
            <person name="Zhou Y."/>
        </authorList>
    </citation>
    <scope>NUCLEOTIDE SEQUENCE</scope>
    <source>
        <strain evidence="8">CGMCC 1.12195</strain>
    </source>
</reference>
<dbReference type="InterPro" id="IPR050375">
    <property type="entry name" value="MFS_TsgA-like"/>
</dbReference>
<feature type="transmembrane region" description="Helical" evidence="6">
    <location>
        <begin position="208"/>
        <end position="230"/>
    </location>
</feature>
<dbReference type="InterPro" id="IPR020846">
    <property type="entry name" value="MFS_dom"/>
</dbReference>
<evidence type="ECO:0000256" key="4">
    <source>
        <dbReference type="ARBA" id="ARBA00022989"/>
    </source>
</evidence>
<feature type="transmembrane region" description="Helical" evidence="6">
    <location>
        <begin position="143"/>
        <end position="163"/>
    </location>
</feature>
<feature type="transmembrane region" description="Helical" evidence="6">
    <location>
        <begin position="169"/>
        <end position="187"/>
    </location>
</feature>
<evidence type="ECO:0000259" key="7">
    <source>
        <dbReference type="PROSITE" id="PS50850"/>
    </source>
</evidence>
<accession>A0A917MDG2</accession>
<dbReference type="InterPro" id="IPR036259">
    <property type="entry name" value="MFS_trans_sf"/>
</dbReference>
<dbReference type="PANTHER" id="PTHR43702:SF3">
    <property type="entry name" value="PROTEIN TSGA"/>
    <property type="match status" value="1"/>
</dbReference>
<comment type="subcellular location">
    <subcellularLocation>
        <location evidence="1">Cell inner membrane</location>
        <topology evidence="1">Multi-pass membrane protein</topology>
    </subcellularLocation>
</comment>
<dbReference type="PROSITE" id="PS50850">
    <property type="entry name" value="MFS"/>
    <property type="match status" value="1"/>
</dbReference>
<feature type="transmembrane region" description="Helical" evidence="6">
    <location>
        <begin position="250"/>
        <end position="268"/>
    </location>
</feature>
<dbReference type="GO" id="GO:0022857">
    <property type="term" value="F:transmembrane transporter activity"/>
    <property type="evidence" value="ECO:0007669"/>
    <property type="project" value="InterPro"/>
</dbReference>
<dbReference type="Proteomes" id="UP000660862">
    <property type="component" value="Unassembled WGS sequence"/>
</dbReference>
<name>A0A917MDG2_9SPHI</name>
<proteinExistence type="predicted"/>
<keyword evidence="5 6" id="KW-0472">Membrane</keyword>
<evidence type="ECO:0000256" key="1">
    <source>
        <dbReference type="ARBA" id="ARBA00004429"/>
    </source>
</evidence>
<keyword evidence="4 6" id="KW-1133">Transmembrane helix</keyword>
<feature type="transmembrane region" description="Helical" evidence="6">
    <location>
        <begin position="299"/>
        <end position="320"/>
    </location>
</feature>
<feature type="transmembrane region" description="Helical" evidence="6">
    <location>
        <begin position="46"/>
        <end position="68"/>
    </location>
</feature>
<dbReference type="RefSeq" id="WP_229738821.1">
    <property type="nucleotide sequence ID" value="NZ_BMER01000004.1"/>
</dbReference>
<feature type="transmembrane region" description="Helical" evidence="6">
    <location>
        <begin position="275"/>
        <end position="293"/>
    </location>
</feature>
<feature type="transmembrane region" description="Helical" evidence="6">
    <location>
        <begin position="75"/>
        <end position="93"/>
    </location>
</feature>
<reference evidence="8" key="1">
    <citation type="journal article" date="2014" name="Int. J. Syst. Evol. Microbiol.">
        <title>Complete genome sequence of Corynebacterium casei LMG S-19264T (=DSM 44701T), isolated from a smear-ripened cheese.</title>
        <authorList>
            <consortium name="US DOE Joint Genome Institute (JGI-PGF)"/>
            <person name="Walter F."/>
            <person name="Albersmeier A."/>
            <person name="Kalinowski J."/>
            <person name="Ruckert C."/>
        </authorList>
    </citation>
    <scope>NUCLEOTIDE SEQUENCE</scope>
    <source>
        <strain evidence="8">CGMCC 1.12195</strain>
    </source>
</reference>